<comment type="caution">
    <text evidence="9">The sequence shown here is derived from an EMBL/GenBank/DDBJ whole genome shotgun (WGS) entry which is preliminary data.</text>
</comment>
<feature type="compositionally biased region" description="Polar residues" evidence="6">
    <location>
        <begin position="618"/>
        <end position="628"/>
    </location>
</feature>
<keyword evidence="4" id="KW-0539">Nucleus</keyword>
<feature type="non-terminal residue" evidence="9">
    <location>
        <position position="1"/>
    </location>
</feature>
<feature type="region of interest" description="Disordered" evidence="6">
    <location>
        <begin position="659"/>
        <end position="683"/>
    </location>
</feature>
<feature type="compositionally biased region" description="Basic and acidic residues" evidence="6">
    <location>
        <begin position="1084"/>
        <end position="1096"/>
    </location>
</feature>
<evidence type="ECO:0000256" key="6">
    <source>
        <dbReference type="SAM" id="MobiDB-lite"/>
    </source>
</evidence>
<dbReference type="SUPFAM" id="SSF50044">
    <property type="entry name" value="SH3-domain"/>
    <property type="match status" value="1"/>
</dbReference>
<evidence type="ECO:0000313" key="10">
    <source>
        <dbReference type="Proteomes" id="UP000824540"/>
    </source>
</evidence>
<dbReference type="Pfam" id="PF01388">
    <property type="entry name" value="ARID"/>
    <property type="match status" value="1"/>
</dbReference>
<dbReference type="Proteomes" id="UP000824540">
    <property type="component" value="Unassembled WGS sequence"/>
</dbReference>
<feature type="compositionally biased region" description="Polar residues" evidence="6">
    <location>
        <begin position="83"/>
        <end position="99"/>
    </location>
</feature>
<feature type="region of interest" description="Disordered" evidence="6">
    <location>
        <begin position="801"/>
        <end position="823"/>
    </location>
</feature>
<dbReference type="InterPro" id="IPR001606">
    <property type="entry name" value="ARID_dom"/>
</dbReference>
<dbReference type="AlphaFoldDB" id="A0A8T2PUL1"/>
<sequence length="1154" mass="126377">GSSACVPTFHESTRVLQTVVIIIIPESLQPWLPKDKLGEFLFSKPPFRRYQRSLTDTAFIFGKVPDSSSSPRSPMATSPFGRTPTSPFQRSMSPTSPAYSSPTFLPSSPPRRPLVSPPPFSQRSPPNSSLPNLPPTKLPPSPQPNSPPRPPAQLLPRPPTARPIPNPTSPGPHVSLDSSPPQEAPTAPLPDKPAATMLEPNEVYVATRMLSDLEPEADLRVQAVLVDTNIAPVAEEEEEGTLMMKAAEADIPALSSAPLNSQSEPTGADTDPNLPTDGKVAAVLVMTTEVTEETDPEQEDSREEMGTLASEPQGSALLVSPTLVEVEEEEETKAVSQPHQQPNRTEVTAALEAQQLTPQEVAVHPTNGMSPEDDNILPAEQNGTERSCSPSEAKLSPCAPRHEGIEDDIIIKENAENGDETTLDGQLCVRALYDYQAEDESELSLEPGDIISVVETVDKAWWRGCSKDGRQGLFPANYGAVLPARGVSKTEAMFLEDLYVFMSQRGTPIQRVPQLGFKQLDLFLMYKIVKNLGGFDEQWKQVYNMLGGDLRCTSAATNTRRHYEKLILPYVCSLTRARDSAFTPPQPLKSFRHDSTSLQDEDGPQDSKCSTLYRPQDPSVTQPQSTPHSFLDSRVNVAPQTVHHQLNLDPSAYLSLFPKMVPPQTNPQPHIHPRPHPHTYPREKPFSLVQPVVIYKRKQQLAMPTALAMDSCVSSGQKDPLDLSCRGNRGEAGALCPSSALPLNSKAPKFLNQVSPLYSPWHAAKAKGCEPLGSPAAKEARLTQSEFASGVQEKVVIDLTSCDSSPSSTPPPTENDLSPLSRPNTCFSTQDATVNRTPRLNLPLFPIEKMGDLYKLHSSLLDPASTSIPPQIEMVVSQALLGASVKGRFEGLAGSGSLPNKYATSNTALQLHDQDKRNSFEGPVHRNSASKEDGATLHPFAQYRPHHTSTDVLSDHLNHKWQDWRLATDQAGWPYPQHRQPEALRPFHTGQLETQRGCPNAPPITFEKYPLYPAMSKQEESHCRLRLAAATLELLKGAKAVKLEKECREETLWPCHSVCDSKTVNHISMQRDPAVQSAPVSLASRERVRGRKREEGPSPQPWREQGLALQGLLSLSEVRLASEESRPVRGAQRGLLGVWQGGRGLCADEARGGR</sequence>
<feature type="compositionally biased region" description="Pro residues" evidence="6">
    <location>
        <begin position="107"/>
        <end position="120"/>
    </location>
</feature>
<dbReference type="SMART" id="SM01014">
    <property type="entry name" value="ARID"/>
    <property type="match status" value="1"/>
</dbReference>
<dbReference type="CDD" id="cd11960">
    <property type="entry name" value="SH3_Abp1_eu"/>
    <property type="match status" value="1"/>
</dbReference>
<organism evidence="9 10">
    <name type="scientific">Albula glossodonta</name>
    <name type="common">roundjaw bonefish</name>
    <dbReference type="NCBI Taxonomy" id="121402"/>
    <lineage>
        <taxon>Eukaryota</taxon>
        <taxon>Metazoa</taxon>
        <taxon>Chordata</taxon>
        <taxon>Craniata</taxon>
        <taxon>Vertebrata</taxon>
        <taxon>Euteleostomi</taxon>
        <taxon>Actinopterygii</taxon>
        <taxon>Neopterygii</taxon>
        <taxon>Teleostei</taxon>
        <taxon>Albuliformes</taxon>
        <taxon>Albulidae</taxon>
        <taxon>Albula</taxon>
    </lineage>
</organism>
<feature type="compositionally biased region" description="Polar residues" evidence="6">
    <location>
        <begin position="381"/>
        <end position="390"/>
    </location>
</feature>
<feature type="region of interest" description="Disordered" evidence="6">
    <location>
        <begin position="290"/>
        <end position="309"/>
    </location>
</feature>
<dbReference type="Gene3D" id="2.30.30.40">
    <property type="entry name" value="SH3 Domains"/>
    <property type="match status" value="1"/>
</dbReference>
<dbReference type="PROSITE" id="PS51011">
    <property type="entry name" value="ARID"/>
    <property type="match status" value="1"/>
</dbReference>
<dbReference type="Gene3D" id="1.10.150.60">
    <property type="entry name" value="ARID DNA-binding domain"/>
    <property type="match status" value="1"/>
</dbReference>
<reference evidence="9" key="1">
    <citation type="thesis" date="2021" institute="BYU ScholarsArchive" country="Provo, UT, USA">
        <title>Applications of and Algorithms for Genome Assembly and Genomic Analyses with an Emphasis on Marine Teleosts.</title>
        <authorList>
            <person name="Pickett B.D."/>
        </authorList>
    </citation>
    <scope>NUCLEOTIDE SEQUENCE</scope>
    <source>
        <strain evidence="9">HI-2016</strain>
    </source>
</reference>
<dbReference type="GO" id="GO:0005634">
    <property type="term" value="C:nucleus"/>
    <property type="evidence" value="ECO:0007669"/>
    <property type="project" value="TreeGrafter"/>
</dbReference>
<feature type="region of interest" description="Disordered" evidence="6">
    <location>
        <begin position="581"/>
        <end position="630"/>
    </location>
</feature>
<dbReference type="PROSITE" id="PS50002">
    <property type="entry name" value="SH3"/>
    <property type="match status" value="1"/>
</dbReference>
<evidence type="ECO:0000256" key="5">
    <source>
        <dbReference type="PROSITE-ProRule" id="PRU00192"/>
    </source>
</evidence>
<keyword evidence="2" id="KW-0805">Transcription regulation</keyword>
<name>A0A8T2PUL1_9TELE</name>
<feature type="domain" description="ARID" evidence="8">
    <location>
        <begin position="488"/>
        <end position="575"/>
    </location>
</feature>
<accession>A0A8T2PUL1</accession>
<feature type="domain" description="SH3" evidence="7">
    <location>
        <begin position="424"/>
        <end position="484"/>
    </location>
</feature>
<evidence type="ECO:0000256" key="3">
    <source>
        <dbReference type="ARBA" id="ARBA00023163"/>
    </source>
</evidence>
<dbReference type="InterPro" id="IPR036028">
    <property type="entry name" value="SH3-like_dom_sf"/>
</dbReference>
<dbReference type="SMART" id="SM00501">
    <property type="entry name" value="BRIGHT"/>
    <property type="match status" value="1"/>
</dbReference>
<feature type="non-terminal residue" evidence="9">
    <location>
        <position position="1154"/>
    </location>
</feature>
<dbReference type="FunFam" id="2.30.30.40:FF:000046">
    <property type="entry name" value="Drebrin-like protein isoform B"/>
    <property type="match status" value="1"/>
</dbReference>
<dbReference type="InterPro" id="IPR035717">
    <property type="entry name" value="Drebrin-like_SH3"/>
</dbReference>
<feature type="region of interest" description="Disordered" evidence="6">
    <location>
        <begin position="365"/>
        <end position="401"/>
    </location>
</feature>
<gene>
    <name evidence="9" type="ORF">JZ751_001875</name>
</gene>
<dbReference type="SUPFAM" id="SSF46774">
    <property type="entry name" value="ARID-like"/>
    <property type="match status" value="1"/>
</dbReference>
<dbReference type="PRINTS" id="PR00452">
    <property type="entry name" value="SH3DOMAIN"/>
</dbReference>
<evidence type="ECO:0000256" key="1">
    <source>
        <dbReference type="ARBA" id="ARBA00022443"/>
    </source>
</evidence>
<evidence type="ECO:0000259" key="8">
    <source>
        <dbReference type="PROSITE" id="PS51011"/>
    </source>
</evidence>
<feature type="compositionally biased region" description="Pro residues" evidence="6">
    <location>
        <begin position="132"/>
        <end position="170"/>
    </location>
</feature>
<dbReference type="PANTHER" id="PTHR13964">
    <property type="entry name" value="RBP-RELATED"/>
    <property type="match status" value="1"/>
</dbReference>
<dbReference type="GO" id="GO:0006357">
    <property type="term" value="P:regulation of transcription by RNA polymerase II"/>
    <property type="evidence" value="ECO:0007669"/>
    <property type="project" value="TreeGrafter"/>
</dbReference>
<dbReference type="PANTHER" id="PTHR13964:SF25">
    <property type="entry name" value="AT-RICH INTERACTIVE DOMAIN-CONTAINING PROTEIN 5A"/>
    <property type="match status" value="1"/>
</dbReference>
<feature type="region of interest" description="Disordered" evidence="6">
    <location>
        <begin position="256"/>
        <end position="275"/>
    </location>
</feature>
<dbReference type="InterPro" id="IPR001452">
    <property type="entry name" value="SH3_domain"/>
</dbReference>
<feature type="compositionally biased region" description="Low complexity" evidence="6">
    <location>
        <begin position="121"/>
        <end position="131"/>
    </location>
</feature>
<proteinExistence type="predicted"/>
<keyword evidence="1 5" id="KW-0728">SH3 domain</keyword>
<dbReference type="EMBL" id="JAFBMS010000002">
    <property type="protein sequence ID" value="KAG9355162.1"/>
    <property type="molecule type" value="Genomic_DNA"/>
</dbReference>
<dbReference type="OrthoDB" id="8709537at2759"/>
<dbReference type="Pfam" id="PF00018">
    <property type="entry name" value="SH3_1"/>
    <property type="match status" value="1"/>
</dbReference>
<keyword evidence="10" id="KW-1185">Reference proteome</keyword>
<feature type="compositionally biased region" description="Low complexity" evidence="6">
    <location>
        <begin position="65"/>
        <end position="79"/>
    </location>
</feature>
<evidence type="ECO:0000313" key="9">
    <source>
        <dbReference type="EMBL" id="KAG9355162.1"/>
    </source>
</evidence>
<dbReference type="InterPro" id="IPR036431">
    <property type="entry name" value="ARID_dom_sf"/>
</dbReference>
<dbReference type="SMART" id="SM00326">
    <property type="entry name" value="SH3"/>
    <property type="match status" value="1"/>
</dbReference>
<protein>
    <submittedName>
        <fullName evidence="9">Uncharacterized protein</fullName>
    </submittedName>
</protein>
<feature type="compositionally biased region" description="Acidic residues" evidence="6">
    <location>
        <begin position="290"/>
        <end position="302"/>
    </location>
</feature>
<evidence type="ECO:0000256" key="4">
    <source>
        <dbReference type="ARBA" id="ARBA00023242"/>
    </source>
</evidence>
<dbReference type="GO" id="GO:0000976">
    <property type="term" value="F:transcription cis-regulatory region binding"/>
    <property type="evidence" value="ECO:0007669"/>
    <property type="project" value="TreeGrafter"/>
</dbReference>
<evidence type="ECO:0000259" key="7">
    <source>
        <dbReference type="PROSITE" id="PS50002"/>
    </source>
</evidence>
<feature type="region of interest" description="Disordered" evidence="6">
    <location>
        <begin position="1070"/>
        <end position="1104"/>
    </location>
</feature>
<keyword evidence="3" id="KW-0804">Transcription</keyword>
<feature type="region of interest" description="Disordered" evidence="6">
    <location>
        <begin position="62"/>
        <end position="198"/>
    </location>
</feature>
<evidence type="ECO:0000256" key="2">
    <source>
        <dbReference type="ARBA" id="ARBA00023015"/>
    </source>
</evidence>
<dbReference type="InterPro" id="IPR051232">
    <property type="entry name" value="ARID/SWI1_ChromRemod"/>
</dbReference>